<protein>
    <submittedName>
        <fullName evidence="3">Uncharacterized protein</fullName>
    </submittedName>
</protein>
<gene>
    <name evidence="3" type="ORF">IC617_08885</name>
</gene>
<keyword evidence="1" id="KW-0175">Coiled coil</keyword>
<keyword evidence="2" id="KW-0732">Signal</keyword>
<evidence type="ECO:0000256" key="1">
    <source>
        <dbReference type="SAM" id="Coils"/>
    </source>
</evidence>
<reference evidence="3" key="1">
    <citation type="submission" date="2020-09" db="EMBL/GenBank/DDBJ databases">
        <title>A novel bacterium of genus Neiella, isolated from South China Sea.</title>
        <authorList>
            <person name="Huang H."/>
            <person name="Mo K."/>
            <person name="Hu Y."/>
        </authorList>
    </citation>
    <scope>NUCLEOTIDE SEQUENCE</scope>
    <source>
        <strain evidence="3">HB171785</strain>
    </source>
</reference>
<evidence type="ECO:0000313" key="3">
    <source>
        <dbReference type="EMBL" id="MBD1389542.1"/>
    </source>
</evidence>
<evidence type="ECO:0000313" key="4">
    <source>
        <dbReference type="Proteomes" id="UP000638014"/>
    </source>
</evidence>
<dbReference type="AlphaFoldDB" id="A0A8J6QU85"/>
<accession>A0A8J6QU85</accession>
<feature type="chain" id="PRO_5035166011" evidence="2">
    <location>
        <begin position="19"/>
        <end position="389"/>
    </location>
</feature>
<feature type="coiled-coil region" evidence="1">
    <location>
        <begin position="123"/>
        <end position="150"/>
    </location>
</feature>
<evidence type="ECO:0000256" key="2">
    <source>
        <dbReference type="SAM" id="SignalP"/>
    </source>
</evidence>
<dbReference type="EMBL" id="JACXAF010000009">
    <property type="protein sequence ID" value="MBD1389542.1"/>
    <property type="molecule type" value="Genomic_DNA"/>
</dbReference>
<comment type="caution">
    <text evidence="3">The sequence shown here is derived from an EMBL/GenBank/DDBJ whole genome shotgun (WGS) entry which is preliminary data.</text>
</comment>
<organism evidence="3 4">
    <name type="scientific">Neiella litorisoli</name>
    <dbReference type="NCBI Taxonomy" id="2771431"/>
    <lineage>
        <taxon>Bacteria</taxon>
        <taxon>Pseudomonadati</taxon>
        <taxon>Pseudomonadota</taxon>
        <taxon>Gammaproteobacteria</taxon>
        <taxon>Alteromonadales</taxon>
        <taxon>Echinimonadaceae</taxon>
        <taxon>Neiella</taxon>
    </lineage>
</organism>
<sequence>MKHFLWTMLWCLCSSVHAAELVVQAQLNSTNTTITTSERATLDDQMRRQASQAITTLAVDVKRLNEGQLASIQHQIASYLVRLDNTSYLSEQIADGRYRHVATATAHYDDSLAKAYHSALVQNESQAMRQAQLEQEVATLRIENAALRQTNPNAATSSSPLAYHDIQPRDSMSSVLTVPTAVSSAQALGEAQDKATLVAQQDKLAIHIARRHIIMPIVDHMMVAAGATTGELDATVHGSDRVRWSIPVSWTFDDQPILSILSVAGIETKAGQDGYTQDCHVAHFYKWRIEELEQQLGAHKPLSDADLYYLGMYRALLQGADEGLIKVNIGGYTTSALAVAGGSLYDPNVASRRTFAVCSNKQVTLLAILPKEISVETVAAFPARQHVVP</sequence>
<dbReference type="Proteomes" id="UP000638014">
    <property type="component" value="Unassembled WGS sequence"/>
</dbReference>
<proteinExistence type="predicted"/>
<name>A0A8J6QU85_9GAMM</name>
<feature type="signal peptide" evidence="2">
    <location>
        <begin position="1"/>
        <end position="18"/>
    </location>
</feature>
<keyword evidence="4" id="KW-1185">Reference proteome</keyword>
<dbReference type="RefSeq" id="WP_191144648.1">
    <property type="nucleotide sequence ID" value="NZ_JACXAF010000009.1"/>
</dbReference>